<evidence type="ECO:0000313" key="11">
    <source>
        <dbReference type="EMBL" id="KAF2398042.1"/>
    </source>
</evidence>
<evidence type="ECO:0000256" key="9">
    <source>
        <dbReference type="RuleBase" id="RU362103"/>
    </source>
</evidence>
<dbReference type="EMBL" id="ML996701">
    <property type="protein sequence ID" value="KAF2398042.1"/>
    <property type="molecule type" value="Genomic_DNA"/>
</dbReference>
<comment type="catalytic activity">
    <reaction evidence="9">
        <text>a 1-acyl-sn-glycero-3-phosphocholine + H2O = sn-glycerol 3-phosphocholine + a fatty acid + H(+)</text>
        <dbReference type="Rhea" id="RHEA:15177"/>
        <dbReference type="ChEBI" id="CHEBI:15377"/>
        <dbReference type="ChEBI" id="CHEBI:15378"/>
        <dbReference type="ChEBI" id="CHEBI:16870"/>
        <dbReference type="ChEBI" id="CHEBI:28868"/>
        <dbReference type="ChEBI" id="CHEBI:58168"/>
        <dbReference type="EC" id="3.1.1.5"/>
    </reaction>
</comment>
<dbReference type="Pfam" id="PF01735">
    <property type="entry name" value="PLA2_B"/>
    <property type="match status" value="1"/>
</dbReference>
<dbReference type="InterPro" id="IPR016035">
    <property type="entry name" value="Acyl_Trfase/lysoPLipase"/>
</dbReference>
<evidence type="ECO:0000256" key="4">
    <source>
        <dbReference type="ARBA" id="ARBA00022801"/>
    </source>
</evidence>
<dbReference type="AlphaFoldDB" id="A0A6G1HPX4"/>
<evidence type="ECO:0000259" key="10">
    <source>
        <dbReference type="PROSITE" id="PS51210"/>
    </source>
</evidence>
<dbReference type="SUPFAM" id="SSF52151">
    <property type="entry name" value="FabD/lysophospholipase-like"/>
    <property type="match status" value="1"/>
</dbReference>
<evidence type="ECO:0000256" key="2">
    <source>
        <dbReference type="ARBA" id="ARBA00013274"/>
    </source>
</evidence>
<dbReference type="PANTHER" id="PTHR10728">
    <property type="entry name" value="CYTOSOLIC PHOSPHOLIPASE A2"/>
    <property type="match status" value="1"/>
</dbReference>
<feature type="chain" id="PRO_5026374241" description="Lysophospholipase" evidence="9">
    <location>
        <begin position="28"/>
        <end position="556"/>
    </location>
</feature>
<evidence type="ECO:0000256" key="8">
    <source>
        <dbReference type="PROSITE-ProRule" id="PRU00555"/>
    </source>
</evidence>
<feature type="domain" description="PLA2c" evidence="10">
    <location>
        <begin position="44"/>
        <end position="556"/>
    </location>
</feature>
<evidence type="ECO:0000256" key="3">
    <source>
        <dbReference type="ARBA" id="ARBA00022729"/>
    </source>
</evidence>
<dbReference type="GO" id="GO:0005783">
    <property type="term" value="C:endoplasmic reticulum"/>
    <property type="evidence" value="ECO:0007669"/>
    <property type="project" value="TreeGrafter"/>
</dbReference>
<proteinExistence type="inferred from homology"/>
<evidence type="ECO:0000313" key="12">
    <source>
        <dbReference type="Proteomes" id="UP000799640"/>
    </source>
</evidence>
<comment type="similarity">
    <text evidence="1 9">Belongs to the lysophospholipase family.</text>
</comment>
<sequence length="556" mass="60951">MFSHGGIFPQSLVYVVALLALVLSTAAQNTSSSVSSRYVPFTSRCPRGSLVRSARGLSSGEQQYIDRRKRVTSQALSDWLDNINERSNQTTKFSKRNLPTLALATSGGGYRSMLLGAGFVQALDERDSDDWTNGLYQALTYHSGLSGGAWLLSSLAGNDQETISTLQEELWENALVKNSLYPTNTETAPEYNAVKADILARGRTSFPATTADVWGRFLSYQLLKGRDGGVTKTLSDIRRSRGFRNHKAPYPIITALGIPDITSANCEPADDATQYEFHPYEFGSWDGGIAAFTPTEYLGTQVNNGKPVKKDFCTRNYDNLGYILGTSSSKFNEGCGEALISVIASTLDPLVKLTHNYTRRDLFAPYANPFRGYPGSPKVSSQSELYLADGGQGKLLSTNQNNPIWPFLHRNVDVLLVNDNSADTDDNWPNGTEIIHTYDQAKAAGLTRMPFIPDQKTWTEKGLAKRATFFGCGRPDKMTIVFMPNVGYSTESNLASSKFEYAKNETAAMIKNGAQIALQGGDPEWPSCLSCAILSKATTSLPLVCKGCFEKHCYNE</sequence>
<dbReference type="OrthoDB" id="4084751at2759"/>
<dbReference type="PANTHER" id="PTHR10728:SF33">
    <property type="entry name" value="LYSOPHOSPHOLIPASE 1-RELATED"/>
    <property type="match status" value="1"/>
</dbReference>
<reference evidence="11" key="1">
    <citation type="journal article" date="2020" name="Stud. Mycol.">
        <title>101 Dothideomycetes genomes: a test case for predicting lifestyles and emergence of pathogens.</title>
        <authorList>
            <person name="Haridas S."/>
            <person name="Albert R."/>
            <person name="Binder M."/>
            <person name="Bloem J."/>
            <person name="Labutti K."/>
            <person name="Salamov A."/>
            <person name="Andreopoulos B."/>
            <person name="Baker S."/>
            <person name="Barry K."/>
            <person name="Bills G."/>
            <person name="Bluhm B."/>
            <person name="Cannon C."/>
            <person name="Castanera R."/>
            <person name="Culley D."/>
            <person name="Daum C."/>
            <person name="Ezra D."/>
            <person name="Gonzalez J."/>
            <person name="Henrissat B."/>
            <person name="Kuo A."/>
            <person name="Liang C."/>
            <person name="Lipzen A."/>
            <person name="Lutzoni F."/>
            <person name="Magnuson J."/>
            <person name="Mondo S."/>
            <person name="Nolan M."/>
            <person name="Ohm R."/>
            <person name="Pangilinan J."/>
            <person name="Park H.-J."/>
            <person name="Ramirez L."/>
            <person name="Alfaro M."/>
            <person name="Sun H."/>
            <person name="Tritt A."/>
            <person name="Yoshinaga Y."/>
            <person name="Zwiers L.-H."/>
            <person name="Turgeon B."/>
            <person name="Goodwin S."/>
            <person name="Spatafora J."/>
            <person name="Crous P."/>
            <person name="Grigoriev I."/>
        </authorList>
    </citation>
    <scope>NUCLEOTIDE SEQUENCE</scope>
    <source>
        <strain evidence="11">CBS 262.69</strain>
    </source>
</reference>
<name>A0A6G1HPX4_9PEZI</name>
<evidence type="ECO:0000256" key="7">
    <source>
        <dbReference type="ARBA" id="ARBA00023180"/>
    </source>
</evidence>
<dbReference type="Gene3D" id="3.40.1090.10">
    <property type="entry name" value="Cytosolic phospholipase A2 catalytic domain"/>
    <property type="match status" value="1"/>
</dbReference>
<feature type="signal peptide" evidence="9">
    <location>
        <begin position="1"/>
        <end position="27"/>
    </location>
</feature>
<dbReference type="GO" id="GO:0004622">
    <property type="term" value="F:phosphatidylcholine lysophospholipase activity"/>
    <property type="evidence" value="ECO:0007669"/>
    <property type="project" value="UniProtKB-EC"/>
</dbReference>
<dbReference type="PROSITE" id="PS51210">
    <property type="entry name" value="PLA2C"/>
    <property type="match status" value="1"/>
</dbReference>
<dbReference type="InterPro" id="IPR002642">
    <property type="entry name" value="LysoPLipase_cat_dom"/>
</dbReference>
<keyword evidence="7" id="KW-0325">Glycoprotein</keyword>
<keyword evidence="5 8" id="KW-0442">Lipid degradation</keyword>
<dbReference type="EC" id="3.1.1.5" evidence="2 9"/>
<dbReference type="SMART" id="SM00022">
    <property type="entry name" value="PLAc"/>
    <property type="match status" value="1"/>
</dbReference>
<keyword evidence="3 9" id="KW-0732">Signal</keyword>
<dbReference type="Proteomes" id="UP000799640">
    <property type="component" value="Unassembled WGS sequence"/>
</dbReference>
<keyword evidence="6 8" id="KW-0443">Lipid metabolism</keyword>
<organism evidence="11 12">
    <name type="scientific">Trichodelitschia bisporula</name>
    <dbReference type="NCBI Taxonomy" id="703511"/>
    <lineage>
        <taxon>Eukaryota</taxon>
        <taxon>Fungi</taxon>
        <taxon>Dikarya</taxon>
        <taxon>Ascomycota</taxon>
        <taxon>Pezizomycotina</taxon>
        <taxon>Dothideomycetes</taxon>
        <taxon>Dothideomycetes incertae sedis</taxon>
        <taxon>Phaeotrichales</taxon>
        <taxon>Phaeotrichaceae</taxon>
        <taxon>Trichodelitschia</taxon>
    </lineage>
</organism>
<protein>
    <recommendedName>
        <fullName evidence="2 9">Lysophospholipase</fullName>
        <ecNumber evidence="2 9">3.1.1.5</ecNumber>
    </recommendedName>
</protein>
<accession>A0A6G1HPX4</accession>
<dbReference type="GO" id="GO:0005829">
    <property type="term" value="C:cytosol"/>
    <property type="evidence" value="ECO:0007669"/>
    <property type="project" value="TreeGrafter"/>
</dbReference>
<dbReference type="GO" id="GO:0004623">
    <property type="term" value="F:phospholipase A2 activity"/>
    <property type="evidence" value="ECO:0007669"/>
    <property type="project" value="TreeGrafter"/>
</dbReference>
<evidence type="ECO:0000256" key="1">
    <source>
        <dbReference type="ARBA" id="ARBA00008780"/>
    </source>
</evidence>
<evidence type="ECO:0000256" key="6">
    <source>
        <dbReference type="ARBA" id="ARBA00023098"/>
    </source>
</evidence>
<gene>
    <name evidence="11" type="ORF">EJ06DRAFT_480901</name>
</gene>
<keyword evidence="12" id="KW-1185">Reference proteome</keyword>
<dbReference type="GO" id="GO:0046475">
    <property type="term" value="P:glycerophospholipid catabolic process"/>
    <property type="evidence" value="ECO:0007669"/>
    <property type="project" value="TreeGrafter"/>
</dbReference>
<evidence type="ECO:0000256" key="5">
    <source>
        <dbReference type="ARBA" id="ARBA00022963"/>
    </source>
</evidence>
<keyword evidence="4 8" id="KW-0378">Hydrolase</keyword>